<dbReference type="EMBL" id="AP025314">
    <property type="protein sequence ID" value="BDD07921.1"/>
    <property type="molecule type" value="Genomic_DNA"/>
</dbReference>
<dbReference type="Pfam" id="PF01902">
    <property type="entry name" value="Diphthami_syn_2"/>
    <property type="match status" value="1"/>
</dbReference>
<protein>
    <recommendedName>
        <fullName evidence="1">Diphthamide synthase domain-containing protein</fullName>
    </recommendedName>
</protein>
<reference evidence="2 3" key="1">
    <citation type="submission" date="2021-12" db="EMBL/GenBank/DDBJ databases">
        <title>Genome sequencing of bacteria with rrn-lacking chromosome and rrn-plasmid.</title>
        <authorList>
            <person name="Anda M."/>
            <person name="Iwasaki W."/>
        </authorList>
    </citation>
    <scope>NUCLEOTIDE SEQUENCE [LARGE SCALE GENOMIC DNA]</scope>
    <source>
        <strain evidence="2 3">DSM 100852</strain>
    </source>
</reference>
<name>A0AAU9CGN5_9BACT</name>
<dbReference type="Gene3D" id="3.40.50.620">
    <property type="entry name" value="HUPs"/>
    <property type="match status" value="1"/>
</dbReference>
<evidence type="ECO:0000259" key="1">
    <source>
        <dbReference type="Pfam" id="PF01902"/>
    </source>
</evidence>
<gene>
    <name evidence="2" type="ORF">FUAX_03530</name>
</gene>
<feature type="domain" description="Diphthamide synthase" evidence="1">
    <location>
        <begin position="10"/>
        <end position="205"/>
    </location>
</feature>
<dbReference type="Proteomes" id="UP001348817">
    <property type="component" value="Chromosome"/>
</dbReference>
<dbReference type="NCBIfam" id="TIGR00290">
    <property type="entry name" value="MJ0570_dom"/>
    <property type="match status" value="1"/>
</dbReference>
<proteinExistence type="predicted"/>
<dbReference type="Gene3D" id="3.90.1490.10">
    <property type="entry name" value="putative n-type atp pyrophosphatase, domain 2"/>
    <property type="match status" value="1"/>
</dbReference>
<dbReference type="RefSeq" id="WP_338393213.1">
    <property type="nucleotide sequence ID" value="NZ_AP025314.1"/>
</dbReference>
<dbReference type="InterPro" id="IPR002761">
    <property type="entry name" value="Diphthami_syn_dom"/>
</dbReference>
<dbReference type="AlphaFoldDB" id="A0AAU9CGN5"/>
<dbReference type="CDD" id="cd01994">
    <property type="entry name" value="AANH_PF0828-like"/>
    <property type="match status" value="1"/>
</dbReference>
<dbReference type="InterPro" id="IPR030662">
    <property type="entry name" value="DPH6/MJ0570"/>
</dbReference>
<dbReference type="SUPFAM" id="SSF52402">
    <property type="entry name" value="Adenine nucleotide alpha hydrolases-like"/>
    <property type="match status" value="1"/>
</dbReference>
<accession>A0AAU9CGN5</accession>
<evidence type="ECO:0000313" key="3">
    <source>
        <dbReference type="Proteomes" id="UP001348817"/>
    </source>
</evidence>
<dbReference type="PIRSF" id="PIRSF039123">
    <property type="entry name" value="Diphthamide_synthase"/>
    <property type="match status" value="1"/>
</dbReference>
<evidence type="ECO:0000313" key="2">
    <source>
        <dbReference type="EMBL" id="BDD07921.1"/>
    </source>
</evidence>
<sequence>MEKVPFFFSWSSGKDSAMALRMALEDESIEVKCLLTTVNEAFGRVSMHGTREELLDRQAECLGLPLRKLRMPEAPSMEDYEKLMADLMEEFGAEGLKGAVFGDIFLDSLKEYREKKMAEVDMDAKFPLWKRDTWELMREFVDLGFKAVVVCVSDKCLDKSFVGRELDQSFVDDLPEGVDPCGENGEFHTFVYDGPIFSKPVKFSRGEVVYRTYKPSDGDDTGDSHGTDTADYDTGFYYMDLSPD</sequence>
<keyword evidence="3" id="KW-1185">Reference proteome</keyword>
<dbReference type="InterPro" id="IPR014729">
    <property type="entry name" value="Rossmann-like_a/b/a_fold"/>
</dbReference>
<dbReference type="KEGG" id="fax:FUAX_03530"/>
<organism evidence="2 3">
    <name type="scientific">Fulvitalea axinellae</name>
    <dbReference type="NCBI Taxonomy" id="1182444"/>
    <lineage>
        <taxon>Bacteria</taxon>
        <taxon>Pseudomonadati</taxon>
        <taxon>Bacteroidota</taxon>
        <taxon>Cytophagia</taxon>
        <taxon>Cytophagales</taxon>
        <taxon>Persicobacteraceae</taxon>
        <taxon>Fulvitalea</taxon>
    </lineage>
</organism>